<evidence type="ECO:0000256" key="1">
    <source>
        <dbReference type="ARBA" id="ARBA00004141"/>
    </source>
</evidence>
<dbReference type="PRINTS" id="PR01333">
    <property type="entry name" value="2POREKCHANEL"/>
</dbReference>
<dbReference type="InterPro" id="IPR003280">
    <property type="entry name" value="2pore_dom_K_chnl"/>
</dbReference>
<name>A0A9J7M4S1_BRAFL</name>
<dbReference type="Pfam" id="PF07885">
    <property type="entry name" value="Ion_trans_2"/>
    <property type="match status" value="2"/>
</dbReference>
<gene>
    <name evidence="17" type="primary">LOC118428589</name>
</gene>
<reference evidence="16" key="1">
    <citation type="journal article" date="2020" name="Nat. Ecol. Evol.">
        <title>Deeply conserved synteny resolves early events in vertebrate evolution.</title>
        <authorList>
            <person name="Simakov O."/>
            <person name="Marletaz F."/>
            <person name="Yue J.X."/>
            <person name="O'Connell B."/>
            <person name="Jenkins J."/>
            <person name="Brandt A."/>
            <person name="Calef R."/>
            <person name="Tung C.H."/>
            <person name="Huang T.K."/>
            <person name="Schmutz J."/>
            <person name="Satoh N."/>
            <person name="Yu J.K."/>
            <person name="Putnam N.H."/>
            <person name="Green R.E."/>
            <person name="Rokhsar D.S."/>
        </authorList>
    </citation>
    <scope>NUCLEOTIDE SEQUENCE [LARGE SCALE GENOMIC DNA]</scope>
    <source>
        <strain evidence="16">S238N-H82</strain>
    </source>
</reference>
<comment type="similarity">
    <text evidence="2 12">Belongs to the two pore domain potassium channel (TC 1.A.1.8) family.</text>
</comment>
<protein>
    <submittedName>
        <fullName evidence="17">Potassium channel subfamily K member 2-like</fullName>
    </submittedName>
</protein>
<evidence type="ECO:0000256" key="6">
    <source>
        <dbReference type="ARBA" id="ARBA00022826"/>
    </source>
</evidence>
<keyword evidence="11 12" id="KW-0407">Ion channel</keyword>
<feature type="transmembrane region" description="Helical" evidence="14">
    <location>
        <begin position="245"/>
        <end position="268"/>
    </location>
</feature>
<feature type="region of interest" description="Disordered" evidence="13">
    <location>
        <begin position="316"/>
        <end position="349"/>
    </location>
</feature>
<dbReference type="OrthoDB" id="297496at2759"/>
<sequence length="349" mass="39669">MKWKKLLPLFLVFMAFLFFGAWIFKTLEETYYVPGEIQIARDIEAIIVAVARQVNSSVSEEEIRAHIQDVRAGRLPISQNGTATEPYRMDYFDAWFFCITFITTIGYGYITPRTVGGKVGSELCLFVYSSFLFCIVYAFLGIPVTLIMLTAIGRKLGDTNRWVEKKVQKKLPNHPGRIRLVTILIVVLTSVGIFFFVPAIIFTIVEGWNFLDSLYYCFITLSTVGFGDFVSSVNHQSSSYFGFVLYKVIVFLWIMVGLCFVAAVFDLIQEGLRGLKTRVNRNMKDLSVDQFGHLVSRIHVEGGKGLDKITEITKSKRERARETISRKNKNPDEETATDGTPGSYTPQEW</sequence>
<evidence type="ECO:0000259" key="15">
    <source>
        <dbReference type="Pfam" id="PF07885"/>
    </source>
</evidence>
<keyword evidence="10 14" id="KW-0472">Membrane</keyword>
<feature type="domain" description="Potassium channel" evidence="15">
    <location>
        <begin position="87"/>
        <end position="156"/>
    </location>
</feature>
<keyword evidence="5 12" id="KW-0812">Transmembrane</keyword>
<keyword evidence="8 14" id="KW-1133">Transmembrane helix</keyword>
<feature type="transmembrane region" description="Helical" evidence="14">
    <location>
        <begin position="123"/>
        <end position="152"/>
    </location>
</feature>
<evidence type="ECO:0000256" key="5">
    <source>
        <dbReference type="ARBA" id="ARBA00022692"/>
    </source>
</evidence>
<evidence type="ECO:0000256" key="8">
    <source>
        <dbReference type="ARBA" id="ARBA00022989"/>
    </source>
</evidence>
<evidence type="ECO:0000256" key="11">
    <source>
        <dbReference type="ARBA" id="ARBA00023303"/>
    </source>
</evidence>
<dbReference type="PANTHER" id="PTHR11003">
    <property type="entry name" value="POTASSIUM CHANNEL, SUBFAMILY K"/>
    <property type="match status" value="1"/>
</dbReference>
<dbReference type="GO" id="GO:0071805">
    <property type="term" value="P:potassium ion transmembrane transport"/>
    <property type="evidence" value="ECO:0000318"/>
    <property type="project" value="GO_Central"/>
</dbReference>
<feature type="domain" description="Potassium channel" evidence="15">
    <location>
        <begin position="183"/>
        <end position="269"/>
    </location>
</feature>
<keyword evidence="3 12" id="KW-0813">Transport</keyword>
<evidence type="ECO:0000256" key="13">
    <source>
        <dbReference type="SAM" id="MobiDB-lite"/>
    </source>
</evidence>
<dbReference type="GeneID" id="118428589"/>
<evidence type="ECO:0000256" key="9">
    <source>
        <dbReference type="ARBA" id="ARBA00023065"/>
    </source>
</evidence>
<keyword evidence="6" id="KW-0631">Potassium channel</keyword>
<evidence type="ECO:0000256" key="2">
    <source>
        <dbReference type="ARBA" id="ARBA00006666"/>
    </source>
</evidence>
<feature type="transmembrane region" description="Helical" evidence="14">
    <location>
        <begin position="7"/>
        <end position="24"/>
    </location>
</feature>
<dbReference type="AlphaFoldDB" id="A0A9J7M4S1"/>
<feature type="compositionally biased region" description="Polar residues" evidence="13">
    <location>
        <begin position="337"/>
        <end position="349"/>
    </location>
</feature>
<reference evidence="17" key="2">
    <citation type="submission" date="2025-08" db="UniProtKB">
        <authorList>
            <consortium name="RefSeq"/>
        </authorList>
    </citation>
    <scope>IDENTIFICATION</scope>
    <source>
        <strain evidence="17">S238N-H82</strain>
        <tissue evidence="17">Testes</tissue>
    </source>
</reference>
<keyword evidence="4" id="KW-0633">Potassium transport</keyword>
<evidence type="ECO:0000256" key="3">
    <source>
        <dbReference type="ARBA" id="ARBA00022448"/>
    </source>
</evidence>
<evidence type="ECO:0000256" key="4">
    <source>
        <dbReference type="ARBA" id="ARBA00022538"/>
    </source>
</evidence>
<dbReference type="PANTHER" id="PTHR11003:SF330">
    <property type="entry name" value="POTASSIUM CHANNEL DOMAIN-CONTAINING PROTEIN"/>
    <property type="match status" value="1"/>
</dbReference>
<dbReference type="SUPFAM" id="SSF81324">
    <property type="entry name" value="Voltage-gated potassium channels"/>
    <property type="match status" value="2"/>
</dbReference>
<dbReference type="InterPro" id="IPR013099">
    <property type="entry name" value="K_chnl_dom"/>
</dbReference>
<dbReference type="PRINTS" id="PR01095">
    <property type="entry name" value="TASKCHANNEL"/>
</dbReference>
<dbReference type="OMA" id="TVYTQWD"/>
<evidence type="ECO:0000256" key="10">
    <source>
        <dbReference type="ARBA" id="ARBA00023136"/>
    </source>
</evidence>
<comment type="subcellular location">
    <subcellularLocation>
        <location evidence="1">Membrane</location>
        <topology evidence="1">Multi-pass membrane protein</topology>
    </subcellularLocation>
</comment>
<evidence type="ECO:0000256" key="7">
    <source>
        <dbReference type="ARBA" id="ARBA00022958"/>
    </source>
</evidence>
<proteinExistence type="inferred from homology"/>
<dbReference type="GO" id="GO:0015271">
    <property type="term" value="F:outward rectifier potassium channel activity"/>
    <property type="evidence" value="ECO:0000318"/>
    <property type="project" value="GO_Central"/>
</dbReference>
<dbReference type="InterPro" id="IPR003092">
    <property type="entry name" value="2pore_dom_K_chnl_TASK"/>
</dbReference>
<accession>A0A9J7M4S1</accession>
<dbReference type="Proteomes" id="UP000001554">
    <property type="component" value="Chromosome 13"/>
</dbReference>
<dbReference type="KEGG" id="bfo:118428589"/>
<evidence type="ECO:0000256" key="12">
    <source>
        <dbReference type="RuleBase" id="RU003857"/>
    </source>
</evidence>
<dbReference type="RefSeq" id="XP_035694582.1">
    <property type="nucleotide sequence ID" value="XM_035838689.1"/>
</dbReference>
<organism evidence="16 17">
    <name type="scientific">Branchiostoma floridae</name>
    <name type="common">Florida lancelet</name>
    <name type="synonym">Amphioxus</name>
    <dbReference type="NCBI Taxonomy" id="7739"/>
    <lineage>
        <taxon>Eukaryota</taxon>
        <taxon>Metazoa</taxon>
        <taxon>Chordata</taxon>
        <taxon>Cephalochordata</taxon>
        <taxon>Leptocardii</taxon>
        <taxon>Amphioxiformes</taxon>
        <taxon>Branchiostomatidae</taxon>
        <taxon>Branchiostoma</taxon>
    </lineage>
</organism>
<dbReference type="GO" id="GO:0005886">
    <property type="term" value="C:plasma membrane"/>
    <property type="evidence" value="ECO:0000318"/>
    <property type="project" value="GO_Central"/>
</dbReference>
<evidence type="ECO:0000313" key="16">
    <source>
        <dbReference type="Proteomes" id="UP000001554"/>
    </source>
</evidence>
<feature type="transmembrane region" description="Helical" evidence="14">
    <location>
        <begin position="180"/>
        <end position="202"/>
    </location>
</feature>
<dbReference type="FunFam" id="1.10.287.70:FF:000558">
    <property type="entry name" value="Uncharacterized protein"/>
    <property type="match status" value="1"/>
</dbReference>
<keyword evidence="7" id="KW-0630">Potassium</keyword>
<dbReference type="GO" id="GO:0022841">
    <property type="term" value="F:potassium ion leak channel activity"/>
    <property type="evidence" value="ECO:0000318"/>
    <property type="project" value="GO_Central"/>
</dbReference>
<evidence type="ECO:0000313" key="17">
    <source>
        <dbReference type="RefSeq" id="XP_035694582.1"/>
    </source>
</evidence>
<feature type="compositionally biased region" description="Basic and acidic residues" evidence="13">
    <location>
        <begin position="316"/>
        <end position="332"/>
    </location>
</feature>
<keyword evidence="16" id="KW-1185">Reference proteome</keyword>
<feature type="transmembrane region" description="Helical" evidence="14">
    <location>
        <begin position="94"/>
        <end position="111"/>
    </location>
</feature>
<keyword evidence="9 12" id="KW-0406">Ion transport</keyword>
<feature type="transmembrane region" description="Helical" evidence="14">
    <location>
        <begin position="214"/>
        <end position="233"/>
    </location>
</feature>
<evidence type="ECO:0000256" key="14">
    <source>
        <dbReference type="SAM" id="Phobius"/>
    </source>
</evidence>
<dbReference type="Gene3D" id="1.10.287.70">
    <property type="match status" value="1"/>
</dbReference>